<dbReference type="Proteomes" id="UP000007802">
    <property type="component" value="Unassembled WGS sequence"/>
</dbReference>
<dbReference type="AlphaFoldDB" id="A0A0J9HFR9"/>
<sequence length="74" mass="7833">MPRWYPTTLAIGLTRIADTGLCSRIHGDLILVGAAVNGHAQNSQAGEVNAWFGDGWPALVNGTVKFGIRPSLVC</sequence>
<dbReference type="EMBL" id="GG749440">
    <property type="protein sequence ID" value="KMW67934.1"/>
    <property type="molecule type" value="Genomic_DNA"/>
</dbReference>
<evidence type="ECO:0000313" key="1">
    <source>
        <dbReference type="EMBL" id="KMW67934.1"/>
    </source>
</evidence>
<gene>
    <name evidence="1" type="ORF">BDDG_12450</name>
</gene>
<accession>A0A0J9HFR9</accession>
<proteinExistence type="predicted"/>
<reference evidence="1" key="1">
    <citation type="submission" date="2010-03" db="EMBL/GenBank/DDBJ databases">
        <title>Annotation of Blastomyces dermatitidis strain ATCC 18188.</title>
        <authorList>
            <consortium name="The Broad Institute Genome Sequencing Platform"/>
            <consortium name="Broad Institute Genome Sequencing Center for Infectious Disease."/>
            <person name="Cuomo C."/>
            <person name="Klein B."/>
            <person name="Sullivan T."/>
            <person name="Heitman J."/>
            <person name="Young S."/>
            <person name="Zeng Q."/>
            <person name="Gargeya S."/>
            <person name="Alvarado L."/>
            <person name="Berlin A.M."/>
            <person name="Chapman S.B."/>
            <person name="Chen Z."/>
            <person name="Freedman E."/>
            <person name="Gellesch M."/>
            <person name="Goldberg J."/>
            <person name="Griggs A."/>
            <person name="Gujja S."/>
            <person name="Heilman E."/>
            <person name="Heiman D."/>
            <person name="Howarth C."/>
            <person name="Mehta T."/>
            <person name="Neiman D."/>
            <person name="Pearson M."/>
            <person name="Roberts A."/>
            <person name="Saif S."/>
            <person name="Shea T."/>
            <person name="Shenoy N."/>
            <person name="Sisk P."/>
            <person name="Stolte C."/>
            <person name="Sykes S."/>
            <person name="White J."/>
            <person name="Yandava C."/>
            <person name="Haas B."/>
            <person name="Nusbaum C."/>
            <person name="Birren B."/>
        </authorList>
    </citation>
    <scope>NUCLEOTIDE SEQUENCE</scope>
    <source>
        <strain evidence="1">ATCC 18188</strain>
    </source>
</reference>
<protein>
    <submittedName>
        <fullName evidence="1">Uncharacterized protein</fullName>
    </submittedName>
</protein>
<name>A0A0J9HFR9_AJEDA</name>
<organism evidence="1">
    <name type="scientific">Ajellomyces dermatitidis (strain ATCC 18188 / CBS 674.68)</name>
    <name type="common">Blastomyces dermatitidis</name>
    <dbReference type="NCBI Taxonomy" id="653446"/>
    <lineage>
        <taxon>Eukaryota</taxon>
        <taxon>Fungi</taxon>
        <taxon>Dikarya</taxon>
        <taxon>Ascomycota</taxon>
        <taxon>Pezizomycotina</taxon>
        <taxon>Eurotiomycetes</taxon>
        <taxon>Eurotiomycetidae</taxon>
        <taxon>Onygenales</taxon>
        <taxon>Ajellomycetaceae</taxon>
        <taxon>Blastomyces</taxon>
    </lineage>
</organism>